<dbReference type="Pfam" id="PF12728">
    <property type="entry name" value="HTH_17"/>
    <property type="match status" value="1"/>
</dbReference>
<gene>
    <name evidence="2" type="ORF">H9I45_00915</name>
</gene>
<dbReference type="EMBL" id="CP061813">
    <property type="protein sequence ID" value="QOD61031.1"/>
    <property type="molecule type" value="Genomic_DNA"/>
</dbReference>
<keyword evidence="3" id="KW-1185">Reference proteome</keyword>
<protein>
    <submittedName>
        <fullName evidence="2">Helix-turn-helix domain-containing protein</fullName>
    </submittedName>
</protein>
<sequence length="96" mass="11469">MNIIKLYERLERIERLLLFKKKVLNIEEASEVTGYKISYLYKLTSLKEIPHSKPNKGSIFFEKEKLESWMLQNEVKCKQDIESEALTYTLQNKRKA</sequence>
<evidence type="ECO:0000313" key="3">
    <source>
        <dbReference type="Proteomes" id="UP000516764"/>
    </source>
</evidence>
<dbReference type="Proteomes" id="UP000516764">
    <property type="component" value="Chromosome"/>
</dbReference>
<dbReference type="KEGG" id="phal:H9I45_00915"/>
<dbReference type="OrthoDB" id="597977at2"/>
<dbReference type="AlphaFoldDB" id="A0A7L8AG93"/>
<evidence type="ECO:0000313" key="2">
    <source>
        <dbReference type="EMBL" id="QOD61031.1"/>
    </source>
</evidence>
<evidence type="ECO:0000259" key="1">
    <source>
        <dbReference type="Pfam" id="PF12728"/>
    </source>
</evidence>
<reference evidence="2 3" key="1">
    <citation type="journal article" date="2016" name="Int. J. Syst. Evol. Microbiol.">
        <title>Polaribacter haliotis sp. nov., isolated from the gut of abalone Haliotis discus hannai.</title>
        <authorList>
            <person name="Kim Y.O."/>
            <person name="Park I.S."/>
            <person name="Park S."/>
            <person name="Nam B.H."/>
            <person name="Park J.M."/>
            <person name="Kim D.G."/>
            <person name="Yoon J.H."/>
        </authorList>
    </citation>
    <scope>NUCLEOTIDE SEQUENCE [LARGE SCALE GENOMIC DNA]</scope>
    <source>
        <strain evidence="2 3">KCTC 52418</strain>
    </source>
</reference>
<dbReference type="RefSeq" id="WP_088355048.1">
    <property type="nucleotide sequence ID" value="NZ_CP061813.1"/>
</dbReference>
<accession>A0A7L8AG93</accession>
<dbReference type="InterPro" id="IPR041657">
    <property type="entry name" value="HTH_17"/>
</dbReference>
<organism evidence="2 3">
    <name type="scientific">Polaribacter haliotis</name>
    <dbReference type="NCBI Taxonomy" id="1888915"/>
    <lineage>
        <taxon>Bacteria</taxon>
        <taxon>Pseudomonadati</taxon>
        <taxon>Bacteroidota</taxon>
        <taxon>Flavobacteriia</taxon>
        <taxon>Flavobacteriales</taxon>
        <taxon>Flavobacteriaceae</taxon>
    </lineage>
</organism>
<feature type="domain" description="Helix-turn-helix" evidence="1">
    <location>
        <begin position="23"/>
        <end position="73"/>
    </location>
</feature>
<proteinExistence type="predicted"/>
<name>A0A7L8AG93_9FLAO</name>